<comment type="caution">
    <text evidence="3">The sequence shown here is derived from an EMBL/GenBank/DDBJ whole genome shotgun (WGS) entry which is preliminary data.</text>
</comment>
<dbReference type="Proteomes" id="UP001336020">
    <property type="component" value="Unassembled WGS sequence"/>
</dbReference>
<evidence type="ECO:0000313" key="4">
    <source>
        <dbReference type="Proteomes" id="UP001336020"/>
    </source>
</evidence>
<keyword evidence="2" id="KW-0732">Signal</keyword>
<evidence type="ECO:0000313" key="3">
    <source>
        <dbReference type="EMBL" id="MEE2061762.1"/>
    </source>
</evidence>
<evidence type="ECO:0000256" key="1">
    <source>
        <dbReference type="SAM" id="MobiDB-lite"/>
    </source>
</evidence>
<feature type="compositionally biased region" description="Pro residues" evidence="1">
    <location>
        <begin position="55"/>
        <end position="69"/>
    </location>
</feature>
<organism evidence="3 4">
    <name type="scientific">Rhodococcus artemisiae</name>
    <dbReference type="NCBI Taxonomy" id="714159"/>
    <lineage>
        <taxon>Bacteria</taxon>
        <taxon>Bacillati</taxon>
        <taxon>Actinomycetota</taxon>
        <taxon>Actinomycetes</taxon>
        <taxon>Mycobacteriales</taxon>
        <taxon>Nocardiaceae</taxon>
        <taxon>Rhodococcus</taxon>
    </lineage>
</organism>
<feature type="region of interest" description="Disordered" evidence="1">
    <location>
        <begin position="23"/>
        <end position="77"/>
    </location>
</feature>
<gene>
    <name evidence="3" type="ORF">Q7514_29985</name>
</gene>
<sequence length="403" mass="39852">MSTATLAPAAAGLMIALAPTASAAPVDNSGGGQAGITSTPESGGGQAGITSTPPQSAPEPTPTPAPSSPQPTEDYWIAPPAEYNRGTRAYDPQTGGGVSMTQYSDYSGDYSGGGTWNADPTPQAPAVFAGPTLPIEAPANKMRFGRVIFDQPDWVSDPDAERTNRTTAVVEAMVTDFHKSTGTMDAEEAEKLASAQVAGTAVGTGLGFVTGCTAAGVPTALALGTVGGIGGAGLGTMVPLPVPGVAPITSGVAGTALGTGVGFGVGCALGGGAGALVGGGAGYLAGTAYGAGEDATPIEVEVPEVESEQITEQVDTTLVQWSEDPVGAAAVEAVQTFATETAPAIDSQVRDFVQSQPGGEQIVEQVDQGLDTLFNDATAGRASRLISEAVGLGLGTDEPTLDA</sequence>
<proteinExistence type="predicted"/>
<dbReference type="EMBL" id="JAUTXY010000021">
    <property type="protein sequence ID" value="MEE2061762.1"/>
    <property type="molecule type" value="Genomic_DNA"/>
</dbReference>
<feature type="chain" id="PRO_5045648346" evidence="2">
    <location>
        <begin position="24"/>
        <end position="403"/>
    </location>
</feature>
<keyword evidence="4" id="KW-1185">Reference proteome</keyword>
<name>A0ABU7LKI9_9NOCA</name>
<accession>A0ABU7LKI9</accession>
<dbReference type="RefSeq" id="WP_330136903.1">
    <property type="nucleotide sequence ID" value="NZ_JAUTXY010000021.1"/>
</dbReference>
<feature type="signal peptide" evidence="2">
    <location>
        <begin position="1"/>
        <end position="23"/>
    </location>
</feature>
<reference evidence="3 4" key="1">
    <citation type="submission" date="2023-07" db="EMBL/GenBank/DDBJ databases">
        <authorList>
            <person name="Girao M."/>
            <person name="Carvalho M.F."/>
        </authorList>
    </citation>
    <scope>NUCLEOTIDE SEQUENCE [LARGE SCALE GENOMIC DNA]</scope>
    <source>
        <strain evidence="3 4">YIM65754</strain>
    </source>
</reference>
<protein>
    <submittedName>
        <fullName evidence="3">Insoluble domain protein</fullName>
    </submittedName>
</protein>
<evidence type="ECO:0000256" key="2">
    <source>
        <dbReference type="SAM" id="SignalP"/>
    </source>
</evidence>